<evidence type="ECO:0000256" key="1">
    <source>
        <dbReference type="SAM" id="Phobius"/>
    </source>
</evidence>
<evidence type="ECO:0000259" key="3">
    <source>
        <dbReference type="Pfam" id="PF04536"/>
    </source>
</evidence>
<dbReference type="InterPro" id="IPR007621">
    <property type="entry name" value="TPM_dom"/>
</dbReference>
<evidence type="ECO:0000313" key="5">
    <source>
        <dbReference type="Proteomes" id="UP001595955"/>
    </source>
</evidence>
<dbReference type="Proteomes" id="UP001595955">
    <property type="component" value="Unassembled WGS sequence"/>
</dbReference>
<protein>
    <submittedName>
        <fullName evidence="4">TPM domain-containing protein</fullName>
    </submittedName>
</protein>
<keyword evidence="1" id="KW-0812">Transmembrane</keyword>
<feature type="transmembrane region" description="Helical" evidence="1">
    <location>
        <begin position="178"/>
        <end position="200"/>
    </location>
</feature>
<gene>
    <name evidence="4" type="ORF">ACFO3F_01030</name>
</gene>
<proteinExistence type="predicted"/>
<sequence length="686" mass="70375">MSLATARRRALVLLLPLVACLAVVLGGLATPAAAAPPVALQDDITDEVGVLDADATEVQAAIDELAEDANLQLFVVYVDTFNGLSQEAWAEQTYQASNMGGNDVLLAVAVEDRNYYLGGDTAVVSQAAANQVAASWTEPELRGDNWAGAAIATAEGLAEVDAQGGGATTGGGGGGSGFMGFFLFILAGLLVIGLIAFVAASRKSKRVIAERQAEEPVNQLPPNHPLNLPTEELNKRAGSALVAVDDALRSSETELGFAKAQFGLQATDAFTAALETAKAKASRAFTVRQLLDDDQPETEPQARQMMAEILTLCDEVAAELNQHATHFSQLRDMQSRAPEVLAEMEQRADEVAQRIDGARAAVNALARRYPPETLTSISRNPDQAVALLGAARETVAEGRDKLAANDRAGAVTMAQTAEEAIAQAVLLLQAVERAGDDLAEAGTRLDEALASISADLQDVERLSPSDPNVRARAIEARAAFDQGQQARRGGDPLAALAQLGAAEHALDVALAPARDADERERRDRVQLKQRMATLSARIRAVSDFIDTRRGAVGTEARTRLSEASRLAQEAHALAVSDPSAALDLVDQAEHLAQAAQQLAERDANSFQDPFGGGGFGGGGFGGGYGGRRGGVDLGSLVLGGILLGGGGGGGFGGGWGGGGGGGGFGGGGGGFGGGGGGGFGGGGGNF</sequence>
<comment type="caution">
    <text evidence="4">The sequence shown here is derived from an EMBL/GenBank/DDBJ whole genome shotgun (WGS) entry which is preliminary data.</text>
</comment>
<dbReference type="Gene3D" id="3.10.310.50">
    <property type="match status" value="1"/>
</dbReference>
<evidence type="ECO:0000256" key="2">
    <source>
        <dbReference type="SAM" id="SignalP"/>
    </source>
</evidence>
<feature type="domain" description="TPM" evidence="3">
    <location>
        <begin position="44"/>
        <end position="159"/>
    </location>
</feature>
<name>A0ABV9D4W3_9MICO</name>
<organism evidence="4 5">
    <name type="scientific">Georgenia faecalis</name>
    <dbReference type="NCBI Taxonomy" id="2483799"/>
    <lineage>
        <taxon>Bacteria</taxon>
        <taxon>Bacillati</taxon>
        <taxon>Actinomycetota</taxon>
        <taxon>Actinomycetes</taxon>
        <taxon>Micrococcales</taxon>
        <taxon>Bogoriellaceae</taxon>
        <taxon>Georgenia</taxon>
    </lineage>
</organism>
<keyword evidence="1" id="KW-0472">Membrane</keyword>
<keyword evidence="2" id="KW-0732">Signal</keyword>
<dbReference type="EMBL" id="JBHSGF010000001">
    <property type="protein sequence ID" value="MFC4553817.1"/>
    <property type="molecule type" value="Genomic_DNA"/>
</dbReference>
<feature type="chain" id="PRO_5045692013" evidence="2">
    <location>
        <begin position="35"/>
        <end position="686"/>
    </location>
</feature>
<feature type="signal peptide" evidence="2">
    <location>
        <begin position="1"/>
        <end position="34"/>
    </location>
</feature>
<reference evidence="5" key="1">
    <citation type="journal article" date="2019" name="Int. J. Syst. Evol. Microbiol.">
        <title>The Global Catalogue of Microorganisms (GCM) 10K type strain sequencing project: providing services to taxonomists for standard genome sequencing and annotation.</title>
        <authorList>
            <consortium name="The Broad Institute Genomics Platform"/>
            <consortium name="The Broad Institute Genome Sequencing Center for Infectious Disease"/>
            <person name="Wu L."/>
            <person name="Ma J."/>
        </authorList>
    </citation>
    <scope>NUCLEOTIDE SEQUENCE [LARGE SCALE GENOMIC DNA]</scope>
    <source>
        <strain evidence="5">JCM 3369</strain>
    </source>
</reference>
<evidence type="ECO:0000313" key="4">
    <source>
        <dbReference type="EMBL" id="MFC4553817.1"/>
    </source>
</evidence>
<keyword evidence="5" id="KW-1185">Reference proteome</keyword>
<dbReference type="Pfam" id="PF04536">
    <property type="entry name" value="TPM_phosphatase"/>
    <property type="match status" value="1"/>
</dbReference>
<keyword evidence="1" id="KW-1133">Transmembrane helix</keyword>
<accession>A0ABV9D4W3</accession>
<dbReference type="RefSeq" id="WP_187695830.1">
    <property type="nucleotide sequence ID" value="NZ_CP033325.1"/>
</dbReference>